<dbReference type="STRING" id="1118060.GCA_000311845_00691"/>
<name>A0A1Y3U3Q8_9ACTN</name>
<dbReference type="Proteomes" id="UP000196560">
    <property type="component" value="Unassembled WGS sequence"/>
</dbReference>
<dbReference type="InterPro" id="IPR029021">
    <property type="entry name" value="Prot-tyrosine_phosphatase-like"/>
</dbReference>
<gene>
    <name evidence="1" type="ORF">B5G21_04525</name>
</gene>
<dbReference type="SUPFAM" id="SSF52799">
    <property type="entry name" value="(Phosphotyrosine protein) phosphatases II"/>
    <property type="match status" value="1"/>
</dbReference>
<dbReference type="InterPro" id="IPR026893">
    <property type="entry name" value="Tyr/Ser_Pase_IphP-type"/>
</dbReference>
<proteinExistence type="predicted"/>
<protein>
    <submittedName>
        <fullName evidence="1">Protein tyrosine phosphatase</fullName>
    </submittedName>
</protein>
<dbReference type="eggNOG" id="COG2365">
    <property type="taxonomic scope" value="Bacteria"/>
</dbReference>
<dbReference type="Gene3D" id="3.90.190.10">
    <property type="entry name" value="Protein tyrosine phosphatase superfamily"/>
    <property type="match status" value="1"/>
</dbReference>
<evidence type="ECO:0000313" key="2">
    <source>
        <dbReference type="Proteomes" id="UP000196560"/>
    </source>
</evidence>
<dbReference type="EMBL" id="NFHO01000004">
    <property type="protein sequence ID" value="OUN43404.1"/>
    <property type="molecule type" value="Genomic_DNA"/>
</dbReference>
<dbReference type="AlphaFoldDB" id="A0A1Y3U3Q8"/>
<evidence type="ECO:0000313" key="1">
    <source>
        <dbReference type="EMBL" id="OUN43404.1"/>
    </source>
</evidence>
<accession>A0A1Y3U3Q8</accession>
<keyword evidence="2" id="KW-1185">Reference proteome</keyword>
<dbReference type="GO" id="GO:0004721">
    <property type="term" value="F:phosphoprotein phosphatase activity"/>
    <property type="evidence" value="ECO:0007669"/>
    <property type="project" value="InterPro"/>
</dbReference>
<comment type="caution">
    <text evidence="1">The sequence shown here is derived from an EMBL/GenBank/DDBJ whole genome shotgun (WGS) entry which is preliminary data.</text>
</comment>
<dbReference type="RefSeq" id="WP_087186202.1">
    <property type="nucleotide sequence ID" value="NZ_NFHO01000004.1"/>
</dbReference>
<organism evidence="1 2">
    <name type="scientific">Enorma massiliensis</name>
    <dbReference type="NCBI Taxonomy" id="1472761"/>
    <lineage>
        <taxon>Bacteria</taxon>
        <taxon>Bacillati</taxon>
        <taxon>Actinomycetota</taxon>
        <taxon>Coriobacteriia</taxon>
        <taxon>Coriobacteriales</taxon>
        <taxon>Coriobacteriaceae</taxon>
        <taxon>Enorma</taxon>
    </lineage>
</organism>
<sequence>MSKAAELYPQDGSIAGAAPGGVAEVRERIARRIEAIEEQAPFAVEVPAAVGPAERETYGWIDFGHLPNTRDLGGLAAAEGSRVKPGLLLRSGALGFGSDADLRRLRDEYHLMLVVDLRNDEELIEIPDPMDAFPGARYVHADILARSATGITQEKATREKIARERREFERSMRDDSDDNMEIMYRYLLMSASGMLGYRSLLRNIIELPEGAALWHCSVGRDRCGLASALVETVLGVSWEDIEADYLATNIFATNEQTFSYPAVIRALRAARDAASERYGSLMGYIHEALEVTPAEVEQLRERYLS</sequence>
<reference evidence="2" key="1">
    <citation type="submission" date="2017-04" db="EMBL/GenBank/DDBJ databases">
        <title>Function of individual gut microbiota members based on whole genome sequencing of pure cultures obtained from chicken caecum.</title>
        <authorList>
            <person name="Medvecky M."/>
            <person name="Cejkova D."/>
            <person name="Polansky O."/>
            <person name="Karasova D."/>
            <person name="Kubasova T."/>
            <person name="Cizek A."/>
            <person name="Rychlik I."/>
        </authorList>
    </citation>
    <scope>NUCLEOTIDE SEQUENCE [LARGE SCALE GENOMIC DNA]</scope>
    <source>
        <strain evidence="2">An70</strain>
    </source>
</reference>
<dbReference type="Pfam" id="PF13350">
    <property type="entry name" value="Y_phosphatase3"/>
    <property type="match status" value="1"/>
</dbReference>